<dbReference type="AlphaFoldDB" id="A0A2G9GF45"/>
<evidence type="ECO:0000313" key="8">
    <source>
        <dbReference type="Proteomes" id="UP000231279"/>
    </source>
</evidence>
<dbReference type="GO" id="GO:0003677">
    <property type="term" value="F:DNA binding"/>
    <property type="evidence" value="ECO:0007669"/>
    <property type="project" value="UniProtKB-KW"/>
</dbReference>
<comment type="caution">
    <text evidence="7">The sequence shown here is derived from an EMBL/GenBank/DDBJ whole genome shotgun (WGS) entry which is preliminary data.</text>
</comment>
<keyword evidence="8" id="KW-1185">Reference proteome</keyword>
<dbReference type="InterPro" id="IPR036093">
    <property type="entry name" value="NAC_dom_sf"/>
</dbReference>
<dbReference type="OrthoDB" id="622307at2759"/>
<dbReference type="Pfam" id="PF02365">
    <property type="entry name" value="NAM"/>
    <property type="match status" value="1"/>
</dbReference>
<evidence type="ECO:0000256" key="5">
    <source>
        <dbReference type="SAM" id="MobiDB-lite"/>
    </source>
</evidence>
<dbReference type="STRING" id="429701.A0A2G9GF45"/>
<feature type="region of interest" description="Disordered" evidence="5">
    <location>
        <begin position="211"/>
        <end position="238"/>
    </location>
</feature>
<protein>
    <recommendedName>
        <fullName evidence="6">NAC domain-containing protein</fullName>
    </recommendedName>
</protein>
<evidence type="ECO:0000256" key="4">
    <source>
        <dbReference type="ARBA" id="ARBA00023242"/>
    </source>
</evidence>
<name>A0A2G9GF45_9LAMI</name>
<keyword evidence="1" id="KW-0805">Transcription regulation</keyword>
<dbReference type="Proteomes" id="UP000231279">
    <property type="component" value="Unassembled WGS sequence"/>
</dbReference>
<proteinExistence type="predicted"/>
<keyword evidence="2" id="KW-0238">DNA-binding</keyword>
<gene>
    <name evidence="7" type="ORF">CDL12_23562</name>
</gene>
<keyword evidence="3" id="KW-0804">Transcription</keyword>
<evidence type="ECO:0000259" key="6">
    <source>
        <dbReference type="PROSITE" id="PS51005"/>
    </source>
</evidence>
<organism evidence="7 8">
    <name type="scientific">Handroanthus impetiginosus</name>
    <dbReference type="NCBI Taxonomy" id="429701"/>
    <lineage>
        <taxon>Eukaryota</taxon>
        <taxon>Viridiplantae</taxon>
        <taxon>Streptophyta</taxon>
        <taxon>Embryophyta</taxon>
        <taxon>Tracheophyta</taxon>
        <taxon>Spermatophyta</taxon>
        <taxon>Magnoliopsida</taxon>
        <taxon>eudicotyledons</taxon>
        <taxon>Gunneridae</taxon>
        <taxon>Pentapetalae</taxon>
        <taxon>asterids</taxon>
        <taxon>lamiids</taxon>
        <taxon>Lamiales</taxon>
        <taxon>Bignoniaceae</taxon>
        <taxon>Crescentiina</taxon>
        <taxon>Tabebuia alliance</taxon>
        <taxon>Handroanthus</taxon>
    </lineage>
</organism>
<feature type="domain" description="NAC" evidence="6">
    <location>
        <begin position="8"/>
        <end position="172"/>
    </location>
</feature>
<dbReference type="GO" id="GO:0006355">
    <property type="term" value="P:regulation of DNA-templated transcription"/>
    <property type="evidence" value="ECO:0007669"/>
    <property type="project" value="InterPro"/>
</dbReference>
<dbReference type="PROSITE" id="PS51005">
    <property type="entry name" value="NAC"/>
    <property type="match status" value="1"/>
</dbReference>
<evidence type="ECO:0000256" key="1">
    <source>
        <dbReference type="ARBA" id="ARBA00023015"/>
    </source>
</evidence>
<reference evidence="8" key="1">
    <citation type="journal article" date="2018" name="Gigascience">
        <title>Genome assembly of the Pink Ipe (Handroanthus impetiginosus, Bignoniaceae), a highly valued, ecologically keystone Neotropical timber forest tree.</title>
        <authorList>
            <person name="Silva-Junior O.B."/>
            <person name="Grattapaglia D."/>
            <person name="Novaes E."/>
            <person name="Collevatti R.G."/>
        </authorList>
    </citation>
    <scope>NUCLEOTIDE SEQUENCE [LARGE SCALE GENOMIC DNA]</scope>
    <source>
        <strain evidence="8">cv. UFG-1</strain>
    </source>
</reference>
<evidence type="ECO:0000256" key="2">
    <source>
        <dbReference type="ARBA" id="ARBA00023125"/>
    </source>
</evidence>
<accession>A0A2G9GF45</accession>
<dbReference type="PANTHER" id="PTHR31744">
    <property type="entry name" value="PROTEIN CUP-SHAPED COTYLEDON 2-RELATED"/>
    <property type="match status" value="1"/>
</dbReference>
<keyword evidence="4" id="KW-0539">Nucleus</keyword>
<dbReference type="PANTHER" id="PTHR31744:SF220">
    <property type="entry name" value="LOW QUALITY PROTEIN: NAC DOMAIN-CONTAINING PROTEIN 90-LIKE"/>
    <property type="match status" value="1"/>
</dbReference>
<sequence>MEDDREYFPVGFRFYPTEEELVSFFLQNKLNGTRPDIDRVIPVLDIYDYNPSELPYLAGEYCPADGEQWFFFIPRQEREARGGRPNRLTTEGYWKATGSPGDVYSSQNRVIGRKRTMVFYVGRAPNGRKTMWKMNEYKATASHDHEPPPSSSSTFATPQLMEEFSLCRIYKRSKCLRAFDRRPPSEAVRGVQEAVAGPHHHRHHEAAAFNNQLHNPPAPDITDNCSDSSSSSGDYMQTNNYQSQYVDSGNNPYLATDREPLWDWDQFNFF</sequence>
<dbReference type="SUPFAM" id="SSF101941">
    <property type="entry name" value="NAC domain"/>
    <property type="match status" value="1"/>
</dbReference>
<dbReference type="Gene3D" id="2.170.150.80">
    <property type="entry name" value="NAC domain"/>
    <property type="match status" value="1"/>
</dbReference>
<evidence type="ECO:0000313" key="7">
    <source>
        <dbReference type="EMBL" id="PIN03908.1"/>
    </source>
</evidence>
<dbReference type="EMBL" id="NKXS01005348">
    <property type="protein sequence ID" value="PIN03908.1"/>
    <property type="molecule type" value="Genomic_DNA"/>
</dbReference>
<evidence type="ECO:0000256" key="3">
    <source>
        <dbReference type="ARBA" id="ARBA00023163"/>
    </source>
</evidence>
<dbReference type="InterPro" id="IPR003441">
    <property type="entry name" value="NAC-dom"/>
</dbReference>